<comment type="caution">
    <text evidence="1">The sequence shown here is derived from an EMBL/GenBank/DDBJ whole genome shotgun (WGS) entry which is preliminary data.</text>
</comment>
<reference evidence="1" key="1">
    <citation type="submission" date="2021-06" db="EMBL/GenBank/DDBJ databases">
        <authorList>
            <person name="Kallberg Y."/>
            <person name="Tangrot J."/>
            <person name="Rosling A."/>
        </authorList>
    </citation>
    <scope>NUCLEOTIDE SEQUENCE</scope>
    <source>
        <strain evidence="1">FL130A</strain>
    </source>
</reference>
<dbReference type="Proteomes" id="UP000789508">
    <property type="component" value="Unassembled WGS sequence"/>
</dbReference>
<dbReference type="OrthoDB" id="2414554at2759"/>
<name>A0A9N9D3S6_9GLOM</name>
<proteinExistence type="predicted"/>
<dbReference type="AlphaFoldDB" id="A0A9N9D3S6"/>
<keyword evidence="2" id="KW-1185">Reference proteome</keyword>
<organism evidence="1 2">
    <name type="scientific">Ambispora leptoticha</name>
    <dbReference type="NCBI Taxonomy" id="144679"/>
    <lineage>
        <taxon>Eukaryota</taxon>
        <taxon>Fungi</taxon>
        <taxon>Fungi incertae sedis</taxon>
        <taxon>Mucoromycota</taxon>
        <taxon>Glomeromycotina</taxon>
        <taxon>Glomeromycetes</taxon>
        <taxon>Archaeosporales</taxon>
        <taxon>Ambisporaceae</taxon>
        <taxon>Ambispora</taxon>
    </lineage>
</organism>
<protein>
    <submittedName>
        <fullName evidence="1">1813_t:CDS:1</fullName>
    </submittedName>
</protein>
<evidence type="ECO:0000313" key="2">
    <source>
        <dbReference type="Proteomes" id="UP000789508"/>
    </source>
</evidence>
<sequence>MPARERALVEFNEKVLKPDILGNEMWNSDKYKKHSTLTNAKKALASACTKTKEGKVNIDDKKIAEALILFVTRELLKATRIWIIGKEILTHEGILYRSSHEWEKLIKAFAEATHAWLEGHEFREIPDPLQELKVK</sequence>
<accession>A0A9N9D3S6</accession>
<evidence type="ECO:0000313" key="1">
    <source>
        <dbReference type="EMBL" id="CAG8624193.1"/>
    </source>
</evidence>
<gene>
    <name evidence="1" type="ORF">ALEPTO_LOCUS9094</name>
</gene>
<dbReference type="EMBL" id="CAJVPS010006336">
    <property type="protein sequence ID" value="CAG8624193.1"/>
    <property type="molecule type" value="Genomic_DNA"/>
</dbReference>